<dbReference type="SUPFAM" id="SSF53474">
    <property type="entry name" value="alpha/beta-Hydrolases"/>
    <property type="match status" value="1"/>
</dbReference>
<dbReference type="PANTHER" id="PTHR43798">
    <property type="entry name" value="MONOACYLGLYCEROL LIPASE"/>
    <property type="match status" value="1"/>
</dbReference>
<dbReference type="RefSeq" id="WP_061533869.1">
    <property type="nucleotide sequence ID" value="NZ_CP013233.1"/>
</dbReference>
<accession>A0A127QKU2</accession>
<reference evidence="2 3" key="1">
    <citation type="submission" date="2015-11" db="EMBL/GenBank/DDBJ databases">
        <title>Exploring the genomic traits of fungus-feeding bacterial genus Collimonas.</title>
        <authorList>
            <person name="Song C."/>
            <person name="Schmidt R."/>
            <person name="de Jager V."/>
            <person name="Krzyzanowska D."/>
            <person name="Jongedijk E."/>
            <person name="Cankar K."/>
            <person name="Beekwilder J."/>
            <person name="van Veen A."/>
            <person name="de Boer W."/>
            <person name="van Veen J.A."/>
            <person name="Garbeva P."/>
        </authorList>
    </citation>
    <scope>NUCLEOTIDE SEQUENCE [LARGE SCALE GENOMIC DNA]</scope>
    <source>
        <strain evidence="2 3">Ter282</strain>
    </source>
</reference>
<dbReference type="AlphaFoldDB" id="A0A127QKU2"/>
<dbReference type="InterPro" id="IPR029058">
    <property type="entry name" value="AB_hydrolase_fold"/>
</dbReference>
<dbReference type="PRINTS" id="PR00111">
    <property type="entry name" value="ABHYDROLASE"/>
</dbReference>
<name>A0A127QKU2_9BURK</name>
<dbReference type="OrthoDB" id="6117067at2"/>
<organism evidence="2 3">
    <name type="scientific">Collimonas arenae</name>
    <dbReference type="NCBI Taxonomy" id="279058"/>
    <lineage>
        <taxon>Bacteria</taxon>
        <taxon>Pseudomonadati</taxon>
        <taxon>Pseudomonadota</taxon>
        <taxon>Betaproteobacteria</taxon>
        <taxon>Burkholderiales</taxon>
        <taxon>Oxalobacteraceae</taxon>
        <taxon>Collimonas</taxon>
    </lineage>
</organism>
<dbReference type="EMBL" id="CP013235">
    <property type="protein sequence ID" value="AMP10678.1"/>
    <property type="molecule type" value="Genomic_DNA"/>
</dbReference>
<dbReference type="GO" id="GO:0016787">
    <property type="term" value="F:hydrolase activity"/>
    <property type="evidence" value="ECO:0007669"/>
    <property type="project" value="UniProtKB-KW"/>
</dbReference>
<dbReference type="PATRIC" id="fig|279058.17.peg.3213"/>
<dbReference type="InterPro" id="IPR050266">
    <property type="entry name" value="AB_hydrolase_sf"/>
</dbReference>
<proteinExistence type="predicted"/>
<dbReference type="PRINTS" id="PR00412">
    <property type="entry name" value="EPOXHYDRLASE"/>
</dbReference>
<sequence length="273" mass="29213">MSANHRIVSGRATLAIEVIGIGEPVVFLHANVCDSRMWRGQMDGVATDHKAIAYDRRGFGETRYEEEHFSAVADLKAVIDAMADGGPAVLVGCSLGGQIALDFALQYPSRVRALIVIAPNISGAPEAVYPPEINDLMDQLKKAEVVGDLDLVSAMKARLLLDGPLEPEGRVTGAVRQLFLDMHAIALRSPTVGVNLDSGAAFDRLGEISAPSLVICGDRDFPHIQERCRHAVDAMLNASYHALSGAAHLPSLAQPAEVTKLIVEFINRCSGAR</sequence>
<protein>
    <submittedName>
        <fullName evidence="2">Alpha/beta hydrolase fold family protein</fullName>
    </submittedName>
</protein>
<dbReference type="Gene3D" id="3.40.50.1820">
    <property type="entry name" value="alpha/beta hydrolase"/>
    <property type="match status" value="1"/>
</dbReference>
<gene>
    <name evidence="2" type="ORF">CAter282_2956</name>
</gene>
<feature type="domain" description="AB hydrolase-1" evidence="1">
    <location>
        <begin position="25"/>
        <end position="259"/>
    </location>
</feature>
<dbReference type="Pfam" id="PF12697">
    <property type="entry name" value="Abhydrolase_6"/>
    <property type="match status" value="1"/>
</dbReference>
<evidence type="ECO:0000259" key="1">
    <source>
        <dbReference type="Pfam" id="PF12697"/>
    </source>
</evidence>
<dbReference type="InterPro" id="IPR000639">
    <property type="entry name" value="Epox_hydrolase-like"/>
</dbReference>
<keyword evidence="3" id="KW-1185">Reference proteome</keyword>
<keyword evidence="2" id="KW-0378">Hydrolase</keyword>
<evidence type="ECO:0000313" key="3">
    <source>
        <dbReference type="Proteomes" id="UP000071778"/>
    </source>
</evidence>
<dbReference type="Proteomes" id="UP000071778">
    <property type="component" value="Chromosome"/>
</dbReference>
<dbReference type="InterPro" id="IPR000073">
    <property type="entry name" value="AB_hydrolase_1"/>
</dbReference>
<evidence type="ECO:0000313" key="2">
    <source>
        <dbReference type="EMBL" id="AMP10678.1"/>
    </source>
</evidence>